<dbReference type="AlphaFoldDB" id="S9QEL7"/>
<organism evidence="5 6">
    <name type="scientific">Cystobacter fuscus (strain ATCC 25194 / DSM 2262 / NBRC 100088 / M29)</name>
    <dbReference type="NCBI Taxonomy" id="1242864"/>
    <lineage>
        <taxon>Bacteria</taxon>
        <taxon>Pseudomonadati</taxon>
        <taxon>Myxococcota</taxon>
        <taxon>Myxococcia</taxon>
        <taxon>Myxococcales</taxon>
        <taxon>Cystobacterineae</taxon>
        <taxon>Archangiaceae</taxon>
        <taxon>Cystobacter</taxon>
    </lineage>
</organism>
<protein>
    <recommendedName>
        <fullName evidence="4">Fido domain-containing protein</fullName>
    </recommendedName>
</protein>
<dbReference type="InterPro" id="IPR003812">
    <property type="entry name" value="Fido"/>
</dbReference>
<evidence type="ECO:0000256" key="1">
    <source>
        <dbReference type="PIRSR" id="PIRSR640198-1"/>
    </source>
</evidence>
<dbReference type="Gene3D" id="1.10.3290.10">
    <property type="entry name" value="Fido-like domain"/>
    <property type="match status" value="1"/>
</dbReference>
<dbReference type="PROSITE" id="PS51459">
    <property type="entry name" value="FIDO"/>
    <property type="match status" value="1"/>
</dbReference>
<dbReference type="GO" id="GO:0005524">
    <property type="term" value="F:ATP binding"/>
    <property type="evidence" value="ECO:0007669"/>
    <property type="project" value="UniProtKB-KW"/>
</dbReference>
<dbReference type="SUPFAM" id="SSF140931">
    <property type="entry name" value="Fic-like"/>
    <property type="match status" value="1"/>
</dbReference>
<evidence type="ECO:0000259" key="4">
    <source>
        <dbReference type="PROSITE" id="PS51459"/>
    </source>
</evidence>
<dbReference type="Proteomes" id="UP000011682">
    <property type="component" value="Unassembled WGS sequence"/>
</dbReference>
<keyword evidence="2" id="KW-0067">ATP-binding</keyword>
<dbReference type="PANTHER" id="PTHR13504:SF38">
    <property type="entry name" value="FIDO DOMAIN-CONTAINING PROTEIN"/>
    <property type="match status" value="1"/>
</dbReference>
<name>S9QEL7_CYSF2</name>
<evidence type="ECO:0000256" key="2">
    <source>
        <dbReference type="PIRSR" id="PIRSR640198-2"/>
    </source>
</evidence>
<proteinExistence type="predicted"/>
<feature type="domain" description="Fido" evidence="4">
    <location>
        <begin position="103"/>
        <end position="238"/>
    </location>
</feature>
<feature type="binding site" evidence="2">
    <location>
        <begin position="217"/>
        <end position="218"/>
    </location>
    <ligand>
        <name>ATP</name>
        <dbReference type="ChEBI" id="CHEBI:30616"/>
    </ligand>
</feature>
<feature type="active site" evidence="1">
    <location>
        <position position="181"/>
    </location>
</feature>
<gene>
    <name evidence="5" type="ORF">D187_002508</name>
</gene>
<accession>S9QEL7</accession>
<comment type="caution">
    <text evidence="5">The sequence shown here is derived from an EMBL/GenBank/DDBJ whole genome shotgun (WGS) entry which is preliminary data.</text>
</comment>
<dbReference type="RefSeq" id="WP_002625535.1">
    <property type="nucleotide sequence ID" value="NZ_ANAH02000015.1"/>
</dbReference>
<dbReference type="EMBL" id="ANAH02000015">
    <property type="protein sequence ID" value="EPX59764.1"/>
    <property type="molecule type" value="Genomic_DNA"/>
</dbReference>
<evidence type="ECO:0000256" key="3">
    <source>
        <dbReference type="PIRSR" id="PIRSR640198-3"/>
    </source>
</evidence>
<dbReference type="InterPro" id="IPR040198">
    <property type="entry name" value="Fido_containing"/>
</dbReference>
<feature type="site" description="Important for autoinhibition of adenylyltransferase activity" evidence="3">
    <location>
        <position position="53"/>
    </location>
</feature>
<feature type="binding site" evidence="2">
    <location>
        <begin position="185"/>
        <end position="192"/>
    </location>
    <ligand>
        <name>ATP</name>
        <dbReference type="ChEBI" id="CHEBI:30616"/>
    </ligand>
</feature>
<keyword evidence="6" id="KW-1185">Reference proteome</keyword>
<dbReference type="PANTHER" id="PTHR13504">
    <property type="entry name" value="FIDO DOMAIN-CONTAINING PROTEIN DDB_G0283145"/>
    <property type="match status" value="1"/>
</dbReference>
<reference evidence="5" key="1">
    <citation type="submission" date="2013-05" db="EMBL/GenBank/DDBJ databases">
        <title>Genome assembly of Cystobacter fuscus DSM 2262.</title>
        <authorList>
            <person name="Sharma G."/>
            <person name="Khatri I."/>
            <person name="Kaur C."/>
            <person name="Mayilraj S."/>
            <person name="Subramanian S."/>
        </authorList>
    </citation>
    <scope>NUCLEOTIDE SEQUENCE [LARGE SCALE GENOMIC DNA]</scope>
    <source>
        <strain evidence="5">DSM 2262</strain>
    </source>
</reference>
<sequence>MHPYHWDAGLEPRLQQVAERVGRLRQARLHPAAVQNLRHWFRIHHTYHSNAIEGNRLTLPETRAVLEDGITISGKSLKDHLEAVNLSQALDFIEELARAETPLSEREVRDIHAIVLRSIDVNNAGRYRGINVRIGGTDYTPPPAHAVPERMEEFGRWLASHEPEHPIVVAAIAHAWFETIHPFIDGNGRTGRLLANLLLMRQGYPVTVLRVEERARYYTALDQSHTGELSPIVELTLETVERSLAEYERLIQEVEVREPAIEYLAERLASTRQERNPKYLGWKYGVEAIQQNLAETAERITEQLKGRTSGIDLRFMPTLVTEQLWRESQSRRQVIGQFSANSPRASFSCSLSVGEPPREAQRLMGEVAGPAIYVDLKEKADEPEHFLMAVPDQHLFTALYATGKGFNALISPPFRKTSPPNEPEPEMNVKRQVSALKIATDIWTYLIERHLT</sequence>
<dbReference type="eggNOG" id="COG3177">
    <property type="taxonomic scope" value="Bacteria"/>
</dbReference>
<dbReference type="InterPro" id="IPR036597">
    <property type="entry name" value="Fido-like_dom_sf"/>
</dbReference>
<keyword evidence="2" id="KW-0547">Nucleotide-binding</keyword>
<evidence type="ECO:0000313" key="6">
    <source>
        <dbReference type="Proteomes" id="UP000011682"/>
    </source>
</evidence>
<evidence type="ECO:0000313" key="5">
    <source>
        <dbReference type="EMBL" id="EPX59764.1"/>
    </source>
</evidence>
<dbReference type="Pfam" id="PF02661">
    <property type="entry name" value="Fic"/>
    <property type="match status" value="1"/>
</dbReference>